<dbReference type="OrthoDB" id="9768004at2"/>
<dbReference type="Pfam" id="PF03781">
    <property type="entry name" value="FGE-sulfatase"/>
    <property type="match status" value="1"/>
</dbReference>
<dbReference type="InterPro" id="IPR016187">
    <property type="entry name" value="CTDL_fold"/>
</dbReference>
<feature type="region of interest" description="Disordered" evidence="1">
    <location>
        <begin position="209"/>
        <end position="234"/>
    </location>
</feature>
<dbReference type="Proteomes" id="UP000240572">
    <property type="component" value="Unassembled WGS sequence"/>
</dbReference>
<feature type="signal peptide" evidence="2">
    <location>
        <begin position="1"/>
        <end position="21"/>
    </location>
</feature>
<dbReference type="PROSITE" id="PS51257">
    <property type="entry name" value="PROKAR_LIPOPROTEIN"/>
    <property type="match status" value="1"/>
</dbReference>
<evidence type="ECO:0000313" key="5">
    <source>
        <dbReference type="Proteomes" id="UP000240572"/>
    </source>
</evidence>
<feature type="domain" description="Sulfatase-modifying factor enzyme-like" evidence="3">
    <location>
        <begin position="57"/>
        <end position="359"/>
    </location>
</feature>
<evidence type="ECO:0000313" key="4">
    <source>
        <dbReference type="EMBL" id="PSK94949.1"/>
    </source>
</evidence>
<keyword evidence="4" id="KW-0449">Lipoprotein</keyword>
<evidence type="ECO:0000259" key="3">
    <source>
        <dbReference type="Pfam" id="PF03781"/>
    </source>
</evidence>
<sequence>MKRTLLGLSLLCVGTATIFSACSSKTKGVSDKTGWNYNDSRLGGFDVTNYPGQQTGPGLVPIEGGRFTMGQTEEDLTYERNNIPRTVTVSSFYMDETEVANVHYREYIYWLQRSYGADYPEIVAKALPDSTAWRESLSYNEPYVNYYFRHAAYNNYPVVGVTWYQANEYCKWRSDRVNEMLLIKNGMLKKNANQVNEDVFNSETYSAGQYLGTPGKGQRRDLDPNGSGRRNASYSDGVLLPDYRLPTEAEWEYAALGYIENNPEPRTKRRRGEEAVTDRKVYPWGDVRSTRYQGRGASRGEYMGNYSRGGGDKMGVAGGLNDNADIPGPVYSYTPNGFGLYNMAGNVSEWVLDVYRPTSLQDVNGFRPFRGNEFRKNSVEADFTLTEKDSLGNLTKLNVDSNDLAGRYDHDYESYDARSAGDGDSTSGYVYDYGKTTLINNDSRVIKGGSWNDRAYWMSPGTRRFMQAGHTSKTVGFRCVMDRLGSPGFNNDPGGNQFSRRKRNKG</sequence>
<evidence type="ECO:0000256" key="1">
    <source>
        <dbReference type="SAM" id="MobiDB-lite"/>
    </source>
</evidence>
<protein>
    <submittedName>
        <fullName evidence="4">Gliding motility-associated lipoprotein GldJ/gliding motility-associated lipoprotein GldJ,TIGR03530</fullName>
    </submittedName>
</protein>
<name>A0A2P8DCL1_9BACT</name>
<keyword evidence="2" id="KW-0732">Signal</keyword>
<feature type="region of interest" description="Disordered" evidence="1">
    <location>
        <begin position="486"/>
        <end position="506"/>
    </location>
</feature>
<dbReference type="InterPro" id="IPR051043">
    <property type="entry name" value="Sulfatase_Mod_Factor_Kinase"/>
</dbReference>
<dbReference type="GO" id="GO:0120147">
    <property type="term" value="F:formylglycine-generating oxidase activity"/>
    <property type="evidence" value="ECO:0007669"/>
    <property type="project" value="TreeGrafter"/>
</dbReference>
<gene>
    <name evidence="4" type="ORF">B0I18_1011112</name>
</gene>
<dbReference type="InterPro" id="IPR005532">
    <property type="entry name" value="SUMF_dom"/>
</dbReference>
<dbReference type="InterPro" id="IPR042095">
    <property type="entry name" value="SUMF_sf"/>
</dbReference>
<dbReference type="PANTHER" id="PTHR23150">
    <property type="entry name" value="SULFATASE MODIFYING FACTOR 1, 2"/>
    <property type="match status" value="1"/>
</dbReference>
<dbReference type="PANTHER" id="PTHR23150:SF19">
    <property type="entry name" value="FORMYLGLYCINE-GENERATING ENZYME"/>
    <property type="match status" value="1"/>
</dbReference>
<feature type="chain" id="PRO_5015105822" evidence="2">
    <location>
        <begin position="22"/>
        <end position="506"/>
    </location>
</feature>
<proteinExistence type="predicted"/>
<comment type="caution">
    <text evidence="4">The sequence shown here is derived from an EMBL/GenBank/DDBJ whole genome shotgun (WGS) entry which is preliminary data.</text>
</comment>
<reference evidence="4 5" key="1">
    <citation type="submission" date="2018-03" db="EMBL/GenBank/DDBJ databases">
        <title>Genomic Encyclopedia of Type Strains, Phase III (KMG-III): the genomes of soil and plant-associated and newly described type strains.</title>
        <authorList>
            <person name="Whitman W."/>
        </authorList>
    </citation>
    <scope>NUCLEOTIDE SEQUENCE [LARGE SCALE GENOMIC DNA]</scope>
    <source>
        <strain evidence="4 5">CGMCC 1.12700</strain>
    </source>
</reference>
<keyword evidence="5" id="KW-1185">Reference proteome</keyword>
<dbReference type="EMBL" id="PYGD01000001">
    <property type="protein sequence ID" value="PSK94949.1"/>
    <property type="molecule type" value="Genomic_DNA"/>
</dbReference>
<dbReference type="RefSeq" id="WP_106521627.1">
    <property type="nucleotide sequence ID" value="NZ_PYGD01000001.1"/>
</dbReference>
<evidence type="ECO:0000256" key="2">
    <source>
        <dbReference type="SAM" id="SignalP"/>
    </source>
</evidence>
<dbReference type="AlphaFoldDB" id="A0A2P8DCL1"/>
<accession>A0A2P8DCL1</accession>
<dbReference type="Gene3D" id="3.90.1580.10">
    <property type="entry name" value="paralog of FGE (formylglycine-generating enzyme)"/>
    <property type="match status" value="1"/>
</dbReference>
<organism evidence="4 5">
    <name type="scientific">Taibaiella chishuiensis</name>
    <dbReference type="NCBI Taxonomy" id="1434707"/>
    <lineage>
        <taxon>Bacteria</taxon>
        <taxon>Pseudomonadati</taxon>
        <taxon>Bacteroidota</taxon>
        <taxon>Chitinophagia</taxon>
        <taxon>Chitinophagales</taxon>
        <taxon>Chitinophagaceae</taxon>
        <taxon>Taibaiella</taxon>
    </lineage>
</organism>
<dbReference type="SUPFAM" id="SSF56436">
    <property type="entry name" value="C-type lectin-like"/>
    <property type="match status" value="1"/>
</dbReference>